<keyword evidence="2 4" id="KW-0479">Metal-binding</keyword>
<evidence type="ECO:0000313" key="8">
    <source>
        <dbReference type="Proteomes" id="UP000320839"/>
    </source>
</evidence>
<dbReference type="InterPro" id="IPR013428">
    <property type="entry name" value="Membrane-bound_put_N"/>
</dbReference>
<feature type="chain" id="PRO_5021747814" evidence="5">
    <location>
        <begin position="29"/>
        <end position="986"/>
    </location>
</feature>
<dbReference type="GO" id="GO:0046872">
    <property type="term" value="F:metal ion binding"/>
    <property type="evidence" value="ECO:0007669"/>
    <property type="project" value="UniProtKB-KW"/>
</dbReference>
<dbReference type="InterPro" id="IPR009056">
    <property type="entry name" value="Cyt_c-like_dom"/>
</dbReference>
<keyword evidence="5" id="KW-0732">Signal</keyword>
<dbReference type="RefSeq" id="WP_145455918.1">
    <property type="nucleotide sequence ID" value="NZ_CP036317.1"/>
</dbReference>
<dbReference type="Gene3D" id="1.25.10.10">
    <property type="entry name" value="Leucine-rich Repeat Variant"/>
    <property type="match status" value="3"/>
</dbReference>
<dbReference type="Gene3D" id="1.10.760.10">
    <property type="entry name" value="Cytochrome c-like domain"/>
    <property type="match status" value="1"/>
</dbReference>
<dbReference type="Pfam" id="PF23500">
    <property type="entry name" value="DUF7133"/>
    <property type="match status" value="1"/>
</dbReference>
<keyword evidence="1 4" id="KW-0349">Heme</keyword>
<dbReference type="NCBIfam" id="TIGR02603">
    <property type="entry name" value="CxxCH_TIGR02603"/>
    <property type="match status" value="1"/>
</dbReference>
<dbReference type="Gene3D" id="2.120.10.30">
    <property type="entry name" value="TolB, C-terminal domain"/>
    <property type="match status" value="1"/>
</dbReference>
<organism evidence="7 8">
    <name type="scientific">Gimesia panareensis</name>
    <dbReference type="NCBI Taxonomy" id="2527978"/>
    <lineage>
        <taxon>Bacteria</taxon>
        <taxon>Pseudomonadati</taxon>
        <taxon>Planctomycetota</taxon>
        <taxon>Planctomycetia</taxon>
        <taxon>Planctomycetales</taxon>
        <taxon>Planctomycetaceae</taxon>
        <taxon>Gimesia</taxon>
    </lineage>
</organism>
<name>A0A518FND6_9PLAN</name>
<dbReference type="InterPro" id="IPR016024">
    <property type="entry name" value="ARM-type_fold"/>
</dbReference>
<dbReference type="Proteomes" id="UP000320839">
    <property type="component" value="Chromosome"/>
</dbReference>
<dbReference type="PANTHER" id="PTHR33546:SF1">
    <property type="entry name" value="LARGE, MULTIFUNCTIONAL SECRETED PROTEIN"/>
    <property type="match status" value="1"/>
</dbReference>
<dbReference type="GO" id="GO:0009055">
    <property type="term" value="F:electron transfer activity"/>
    <property type="evidence" value="ECO:0007669"/>
    <property type="project" value="InterPro"/>
</dbReference>
<dbReference type="AlphaFoldDB" id="A0A518FND6"/>
<dbReference type="OrthoDB" id="232040at2"/>
<dbReference type="EMBL" id="CP036317">
    <property type="protein sequence ID" value="QDV17830.1"/>
    <property type="molecule type" value="Genomic_DNA"/>
</dbReference>
<dbReference type="NCBIfam" id="TIGR02604">
    <property type="entry name" value="Piru_Ver_Nterm"/>
    <property type="match status" value="1"/>
</dbReference>
<evidence type="ECO:0000256" key="3">
    <source>
        <dbReference type="ARBA" id="ARBA00023004"/>
    </source>
</evidence>
<reference evidence="7 8" key="1">
    <citation type="submission" date="2019-02" db="EMBL/GenBank/DDBJ databases">
        <title>Deep-cultivation of Planctomycetes and their phenomic and genomic characterization uncovers novel biology.</title>
        <authorList>
            <person name="Wiegand S."/>
            <person name="Jogler M."/>
            <person name="Boedeker C."/>
            <person name="Pinto D."/>
            <person name="Vollmers J."/>
            <person name="Rivas-Marin E."/>
            <person name="Kohn T."/>
            <person name="Peeters S.H."/>
            <person name="Heuer A."/>
            <person name="Rast P."/>
            <person name="Oberbeckmann S."/>
            <person name="Bunk B."/>
            <person name="Jeske O."/>
            <person name="Meyerdierks A."/>
            <person name="Storesund J.E."/>
            <person name="Kallscheuer N."/>
            <person name="Luecker S."/>
            <person name="Lage O.M."/>
            <person name="Pohl T."/>
            <person name="Merkel B.J."/>
            <person name="Hornburger P."/>
            <person name="Mueller R.-W."/>
            <person name="Bruemmer F."/>
            <person name="Labrenz M."/>
            <person name="Spormann A.M."/>
            <person name="Op den Camp H."/>
            <person name="Overmann J."/>
            <person name="Amann R."/>
            <person name="Jetten M.S.M."/>
            <person name="Mascher T."/>
            <person name="Medema M.H."/>
            <person name="Devos D.P."/>
            <person name="Kaster A.-K."/>
            <person name="Ovreas L."/>
            <person name="Rohde M."/>
            <person name="Galperin M.Y."/>
            <person name="Jogler C."/>
        </authorList>
    </citation>
    <scope>NUCLEOTIDE SEQUENCE [LARGE SCALE GENOMIC DNA]</scope>
    <source>
        <strain evidence="7 8">Pan153</strain>
    </source>
</reference>
<evidence type="ECO:0000259" key="6">
    <source>
        <dbReference type="PROSITE" id="PS51007"/>
    </source>
</evidence>
<dbReference type="Pfam" id="PF13646">
    <property type="entry name" value="HEAT_2"/>
    <property type="match status" value="1"/>
</dbReference>
<feature type="signal peptide" evidence="5">
    <location>
        <begin position="1"/>
        <end position="28"/>
    </location>
</feature>
<dbReference type="InterPro" id="IPR036909">
    <property type="entry name" value="Cyt_c-like_dom_sf"/>
</dbReference>
<feature type="domain" description="Cytochrome c" evidence="6">
    <location>
        <begin position="838"/>
        <end position="978"/>
    </location>
</feature>
<dbReference type="SUPFAM" id="SSF48371">
    <property type="entry name" value="ARM repeat"/>
    <property type="match status" value="1"/>
</dbReference>
<dbReference type="SUPFAM" id="SSF50952">
    <property type="entry name" value="Soluble quinoprotein glucose dehydrogenase"/>
    <property type="match status" value="1"/>
</dbReference>
<evidence type="ECO:0000256" key="4">
    <source>
        <dbReference type="PROSITE-ProRule" id="PRU00433"/>
    </source>
</evidence>
<proteinExistence type="predicted"/>
<dbReference type="InterPro" id="IPR013427">
    <property type="entry name" value="Haem-bd_dom_put"/>
</dbReference>
<dbReference type="InterPro" id="IPR011042">
    <property type="entry name" value="6-blade_b-propeller_TolB-like"/>
</dbReference>
<evidence type="ECO:0000256" key="2">
    <source>
        <dbReference type="ARBA" id="ARBA00022723"/>
    </source>
</evidence>
<dbReference type="PANTHER" id="PTHR33546">
    <property type="entry name" value="LARGE, MULTIFUNCTIONAL SECRETED PROTEIN-RELATED"/>
    <property type="match status" value="1"/>
</dbReference>
<dbReference type="PROSITE" id="PS51007">
    <property type="entry name" value="CYTC"/>
    <property type="match status" value="1"/>
</dbReference>
<evidence type="ECO:0000256" key="1">
    <source>
        <dbReference type="ARBA" id="ARBA00022617"/>
    </source>
</evidence>
<evidence type="ECO:0000313" key="7">
    <source>
        <dbReference type="EMBL" id="QDV17830.1"/>
    </source>
</evidence>
<keyword evidence="3 4" id="KW-0408">Iron</keyword>
<evidence type="ECO:0000256" key="5">
    <source>
        <dbReference type="SAM" id="SignalP"/>
    </source>
</evidence>
<dbReference type="InterPro" id="IPR011041">
    <property type="entry name" value="Quinoprot_gluc/sorb_DH_b-prop"/>
</dbReference>
<dbReference type="GO" id="GO:0020037">
    <property type="term" value="F:heme binding"/>
    <property type="evidence" value="ECO:0007669"/>
    <property type="project" value="InterPro"/>
</dbReference>
<sequence precursor="true">MTGLSPARLLISSLLFSAACSLSPLAAAEIKTPRSLDPRIKIELFAAEPDVVTVTGLSVDQRGRVFVVENHTHFRPENYEGPKTDRIRLLEDTTGDGRADRIQTFYEGSTETMNVAAHPNGWIYVATRSSIFRLRDKDDDGKADLRQNLVQLETTATYPHNGFSGFAFDFFNNIYFAMGENEGADAELVGDFGNIYFTLGQNYGDDAILVGKGSVRIPALRGEGGVFRCRTDGSHLERIATGFWNPFHLCFDIYGRMFVGDNDPGNRPPCRLLTIVQGGDYGYRRRTLEPFIAVNAETPGTLPMTSSTGESPTGVISYESDQLPADYRGDLLVASWGEHRIDRYHLTPDGASFKTTTQPVIAGEEHFRPAGIAVGPDGCLYVGDWADRSYPLHGKGRIWKISAVKPELSPRNNALTSPDWQQRQNAARALLAQKKTGIDKLKTALSNADPRVRAVALNALVSVNKLTAELAAPLLKDKEPGIREQAVTILPADQVDFAQVAREDPSPAVQAAALRHITIKQDLPLLFERLHSSDLFMQQAAREGLRQTLSNPELTKLFSSNDDPAVRLAAILLLKESNTSADESLLQQALKDTNPAVRFVAVEWIGRDQLKQFRETLVSDLASQATTPDLLKAYLASIAQLDGVMKDWTRGTTGDWWVAKSQAQQLAARLLDLPGTSPEVLKQILLFLPAKHPALSEKKLTALAKSAAPGVRTEAIRSLRELKTKTIRQQLLQLAADAKVDTNLRAEAIIGLDSAQPENVKPLLQLAADPSPVVANEALRTLRGAQLAQTQRAALKKLASDNDEKTALVHRVLNQNSTQTKPARDELSAWMQTLAGPADPRAGQRLFFHPQGPGCFRCHQIDGRGQQVGPGLIRTNGRIALNRERLVEAIIDPSKDIDPGFLPLTIVTIDGQTASGIYHKHNNKERSIYDSNGKIRSFKIDEIEEMVPSKTSIMPNGLVDQMTLQEFRDLIAYLLPGSNSEESSSD</sequence>
<gene>
    <name evidence="7" type="ORF">Pan153_24860</name>
</gene>
<dbReference type="InterPro" id="IPR011989">
    <property type="entry name" value="ARM-like"/>
</dbReference>
<accession>A0A518FND6</accession>
<protein>
    <submittedName>
        <fullName evidence="7">HEAT repeat protein</fullName>
    </submittedName>
</protein>
<dbReference type="SUPFAM" id="SSF46626">
    <property type="entry name" value="Cytochrome c"/>
    <property type="match status" value="1"/>
</dbReference>
<dbReference type="InterPro" id="IPR055557">
    <property type="entry name" value="DUF7133"/>
</dbReference>